<protein>
    <recommendedName>
        <fullName evidence="4">Transmembrane protein</fullName>
    </recommendedName>
</protein>
<dbReference type="EMBL" id="AP022588">
    <property type="protein sequence ID" value="BBY27873.1"/>
    <property type="molecule type" value="Genomic_DNA"/>
</dbReference>
<feature type="transmembrane region" description="Helical" evidence="1">
    <location>
        <begin position="36"/>
        <end position="61"/>
    </location>
</feature>
<sequence>MAFLRRAVLWSVIPLNVLLIAWVWMGRAVFGVEWGWTFIILMMTAVPLLVALLGTTTVLAYRQPARPIRLSAGQAWAQIAVWAAMLAFGLAIVDFDDSGRTESVLSRWFGAGALGASEVVAAVSTGVAAGAWLVLLVLLIRGRRVAR</sequence>
<reference evidence="2 3" key="1">
    <citation type="journal article" date="2019" name="Emerg. Microbes Infect.">
        <title>Comprehensive subspecies identification of 175 nontuberculous mycobacteria species based on 7547 genomic profiles.</title>
        <authorList>
            <person name="Matsumoto Y."/>
            <person name="Kinjo T."/>
            <person name="Motooka D."/>
            <person name="Nabeya D."/>
            <person name="Jung N."/>
            <person name="Uechi K."/>
            <person name="Horii T."/>
            <person name="Iida T."/>
            <person name="Fujita J."/>
            <person name="Nakamura S."/>
        </authorList>
    </citation>
    <scope>NUCLEOTIDE SEQUENCE [LARGE SCALE GENOMIC DNA]</scope>
    <source>
        <strain evidence="2 3">JCM 17899</strain>
    </source>
</reference>
<keyword evidence="1" id="KW-0472">Membrane</keyword>
<dbReference type="KEGG" id="msei:MSEDJ_19690"/>
<evidence type="ECO:0000256" key="1">
    <source>
        <dbReference type="SAM" id="Phobius"/>
    </source>
</evidence>
<proteinExistence type="predicted"/>
<feature type="transmembrane region" description="Helical" evidence="1">
    <location>
        <begin position="7"/>
        <end position="24"/>
    </location>
</feature>
<gene>
    <name evidence="2" type="ORF">MSEDJ_19690</name>
</gene>
<keyword evidence="1" id="KW-1133">Transmembrane helix</keyword>
<dbReference type="RefSeq" id="WP_163796704.1">
    <property type="nucleotide sequence ID" value="NZ_AP022588.1"/>
</dbReference>
<keyword evidence="3" id="KW-1185">Reference proteome</keyword>
<keyword evidence="1" id="KW-0812">Transmembrane</keyword>
<evidence type="ECO:0000313" key="3">
    <source>
        <dbReference type="Proteomes" id="UP000467193"/>
    </source>
</evidence>
<organism evidence="2 3">
    <name type="scientific">Mycolicibacterium sediminis</name>
    <dbReference type="NCBI Taxonomy" id="1286180"/>
    <lineage>
        <taxon>Bacteria</taxon>
        <taxon>Bacillati</taxon>
        <taxon>Actinomycetota</taxon>
        <taxon>Actinomycetes</taxon>
        <taxon>Mycobacteriales</taxon>
        <taxon>Mycobacteriaceae</taxon>
        <taxon>Mycolicibacterium</taxon>
    </lineage>
</organism>
<dbReference type="AlphaFoldDB" id="A0A7I7QND5"/>
<name>A0A7I7QND5_9MYCO</name>
<evidence type="ECO:0000313" key="2">
    <source>
        <dbReference type="EMBL" id="BBY27873.1"/>
    </source>
</evidence>
<feature type="transmembrane region" description="Helical" evidence="1">
    <location>
        <begin position="73"/>
        <end position="93"/>
    </location>
</feature>
<evidence type="ECO:0008006" key="4">
    <source>
        <dbReference type="Google" id="ProtNLM"/>
    </source>
</evidence>
<feature type="transmembrane region" description="Helical" evidence="1">
    <location>
        <begin position="113"/>
        <end position="140"/>
    </location>
</feature>
<dbReference type="Proteomes" id="UP000467193">
    <property type="component" value="Chromosome"/>
</dbReference>
<accession>A0A7I7QND5</accession>